<evidence type="ECO:0000256" key="1">
    <source>
        <dbReference type="ARBA" id="ARBA00001933"/>
    </source>
</evidence>
<dbReference type="PANTHER" id="PTHR43206:SF1">
    <property type="entry name" value="4-AMINOBUTYRATE AMINOTRANSFERASE, MITOCHONDRIAL"/>
    <property type="match status" value="1"/>
</dbReference>
<dbReference type="EMBL" id="CAIIXF020000002">
    <property type="protein sequence ID" value="CAH1776843.1"/>
    <property type="molecule type" value="Genomic_DNA"/>
</dbReference>
<dbReference type="CDD" id="cd00610">
    <property type="entry name" value="OAT_like"/>
    <property type="match status" value="1"/>
</dbReference>
<evidence type="ECO:0000256" key="7">
    <source>
        <dbReference type="RuleBase" id="RU003560"/>
    </source>
</evidence>
<dbReference type="InterPro" id="IPR015422">
    <property type="entry name" value="PyrdxlP-dep_Trfase_small"/>
</dbReference>
<comment type="cofactor">
    <cofactor evidence="1">
        <name>pyridoxal 5'-phosphate</name>
        <dbReference type="ChEBI" id="CHEBI:597326"/>
    </cofactor>
</comment>
<evidence type="ECO:0000256" key="5">
    <source>
        <dbReference type="ARBA" id="ARBA00022898"/>
    </source>
</evidence>
<evidence type="ECO:0000313" key="9">
    <source>
        <dbReference type="Proteomes" id="UP000749559"/>
    </source>
</evidence>
<dbReference type="GO" id="GO:0030170">
    <property type="term" value="F:pyridoxal phosphate binding"/>
    <property type="evidence" value="ECO:0007669"/>
    <property type="project" value="InterPro"/>
</dbReference>
<dbReference type="OrthoDB" id="5419315at2759"/>
<dbReference type="GO" id="GO:0034386">
    <property type="term" value="F:4-aminobutyrate:2-oxoglutarate transaminase activity"/>
    <property type="evidence" value="ECO:0007669"/>
    <property type="project" value="UniProtKB-EC"/>
</dbReference>
<evidence type="ECO:0000256" key="3">
    <source>
        <dbReference type="ARBA" id="ARBA00022576"/>
    </source>
</evidence>
<dbReference type="PANTHER" id="PTHR43206">
    <property type="entry name" value="AMINOTRANSFERASE"/>
    <property type="match status" value="1"/>
</dbReference>
<dbReference type="Gene3D" id="3.40.640.10">
    <property type="entry name" value="Type I PLP-dependent aspartate aminotransferase-like (Major domain)"/>
    <property type="match status" value="1"/>
</dbReference>
<dbReference type="GO" id="GO:0009450">
    <property type="term" value="P:gamma-aminobutyric acid catabolic process"/>
    <property type="evidence" value="ECO:0007669"/>
    <property type="project" value="TreeGrafter"/>
</dbReference>
<evidence type="ECO:0000256" key="4">
    <source>
        <dbReference type="ARBA" id="ARBA00022679"/>
    </source>
</evidence>
<dbReference type="Pfam" id="PF00202">
    <property type="entry name" value="Aminotran_3"/>
    <property type="match status" value="1"/>
</dbReference>
<dbReference type="AlphaFoldDB" id="A0A8J1TG32"/>
<protein>
    <submittedName>
        <fullName evidence="8">Uncharacterized protein</fullName>
    </submittedName>
</protein>
<comment type="caution">
    <text evidence="8">The sequence shown here is derived from an EMBL/GenBank/DDBJ whole genome shotgun (WGS) entry which is preliminary data.</text>
</comment>
<dbReference type="InterPro" id="IPR005814">
    <property type="entry name" value="Aminotrans_3"/>
</dbReference>
<dbReference type="PIRSF" id="PIRSF000521">
    <property type="entry name" value="Transaminase_4ab_Lys_Orn"/>
    <property type="match status" value="1"/>
</dbReference>
<dbReference type="InterPro" id="IPR015424">
    <property type="entry name" value="PyrdxlP-dep_Trfase"/>
</dbReference>
<dbReference type="InterPro" id="IPR015421">
    <property type="entry name" value="PyrdxlP-dep_Trfase_major"/>
</dbReference>
<keyword evidence="3" id="KW-0032">Aminotransferase</keyword>
<gene>
    <name evidence="8" type="ORF">OFUS_LOCUS3975</name>
</gene>
<reference evidence="8" key="1">
    <citation type="submission" date="2022-03" db="EMBL/GenBank/DDBJ databases">
        <authorList>
            <person name="Martin C."/>
        </authorList>
    </citation>
    <scope>NUCLEOTIDE SEQUENCE</scope>
</reference>
<dbReference type="GO" id="GO:0005739">
    <property type="term" value="C:mitochondrion"/>
    <property type="evidence" value="ECO:0007669"/>
    <property type="project" value="TreeGrafter"/>
</dbReference>
<sequence length="507" mass="56469">MAKHLARVAKTANGAGLSRWIRNLSSVASPSAKTMDSTSSIDLEGEYTMPKMLTEVPGPRSRQLFLELSDIQNCGSVNFFGDYKLSKGNYIVDVDGNIILDFFMQIASISLGYNHPALLEVLRNKENAEVFVNRPALGMFPPGDYPQRLRQALLSIAPQEMTQVYTMGCGSCGNEFAFKLIWAWYMSVKRHGNPPTVQELESCINNQAPGSPPLSVLSFKGSMHGRTMAAMNCTHSRWQVKLDNPGLDWPIAKWPELKYPLEEFVAENQAEEEACLATVEELIADHTKSGRNVAAILVEPVQAEGGDHHASPAFFRGLQQITEKYGMAFMVDEVQTGLGATGKLWCHEHWDLPTPPDVVSFGKKMGLGGFFYKDKLRIKEAGRIFNTWVGDPAKVLLLETVVKVIQEQNLIEHCRNTGEVLQEGIKDLEKRFPGQICNARGLATFAAADMKDTETRDGTIRELRNRGIQIGHCGPTSLRFRPSLIAQPKHIHIFLDGLERLLTEQRQ</sequence>
<keyword evidence="9" id="KW-1185">Reference proteome</keyword>
<evidence type="ECO:0000256" key="2">
    <source>
        <dbReference type="ARBA" id="ARBA00008954"/>
    </source>
</evidence>
<keyword evidence="5 7" id="KW-0663">Pyridoxal phosphate</keyword>
<dbReference type="Proteomes" id="UP000749559">
    <property type="component" value="Unassembled WGS sequence"/>
</dbReference>
<organism evidence="8 9">
    <name type="scientific">Owenia fusiformis</name>
    <name type="common">Polychaete worm</name>
    <dbReference type="NCBI Taxonomy" id="6347"/>
    <lineage>
        <taxon>Eukaryota</taxon>
        <taxon>Metazoa</taxon>
        <taxon>Spiralia</taxon>
        <taxon>Lophotrochozoa</taxon>
        <taxon>Annelida</taxon>
        <taxon>Polychaeta</taxon>
        <taxon>Sedentaria</taxon>
        <taxon>Canalipalpata</taxon>
        <taxon>Sabellida</taxon>
        <taxon>Oweniida</taxon>
        <taxon>Oweniidae</taxon>
        <taxon>Owenia</taxon>
    </lineage>
</organism>
<name>A0A8J1TG32_OWEFU</name>
<evidence type="ECO:0000256" key="6">
    <source>
        <dbReference type="ARBA" id="ARBA00048021"/>
    </source>
</evidence>
<dbReference type="Gene3D" id="3.90.1150.10">
    <property type="entry name" value="Aspartate Aminotransferase, domain 1"/>
    <property type="match status" value="1"/>
</dbReference>
<keyword evidence="4" id="KW-0808">Transferase</keyword>
<accession>A0A8J1TG32</accession>
<comment type="similarity">
    <text evidence="2 7">Belongs to the class-III pyridoxal-phosphate-dependent aminotransferase family.</text>
</comment>
<proteinExistence type="inferred from homology"/>
<dbReference type="SUPFAM" id="SSF53383">
    <property type="entry name" value="PLP-dependent transferases"/>
    <property type="match status" value="1"/>
</dbReference>
<evidence type="ECO:0000313" key="8">
    <source>
        <dbReference type="EMBL" id="CAH1776843.1"/>
    </source>
</evidence>
<comment type="catalytic activity">
    <reaction evidence="6">
        <text>4-aminobutanoate + 2-oxoglutarate = succinate semialdehyde + L-glutamate</text>
        <dbReference type="Rhea" id="RHEA:23352"/>
        <dbReference type="ChEBI" id="CHEBI:16810"/>
        <dbReference type="ChEBI" id="CHEBI:29985"/>
        <dbReference type="ChEBI" id="CHEBI:57706"/>
        <dbReference type="ChEBI" id="CHEBI:59888"/>
        <dbReference type="EC" id="2.6.1.19"/>
    </reaction>
</comment>
<dbReference type="FunFam" id="3.40.640.10:FF:000073">
    <property type="entry name" value="Probable 4-aminobutyrate aminotransferase"/>
    <property type="match status" value="1"/>
</dbReference>